<evidence type="ECO:0000256" key="1">
    <source>
        <dbReference type="SAM" id="MobiDB-lite"/>
    </source>
</evidence>
<feature type="domain" description="DUF8094" evidence="3">
    <location>
        <begin position="34"/>
        <end position="320"/>
    </location>
</feature>
<dbReference type="AlphaFoldDB" id="D6X865"/>
<keyword evidence="5" id="KW-1185">Reference proteome</keyword>
<reference evidence="5" key="2">
    <citation type="submission" date="2009-10" db="EMBL/GenBank/DDBJ databases">
        <title>The genome sequence of Streptomyces pristinaespiralis strain ATCC 25486.</title>
        <authorList>
            <consortium name="The Broad Institute Genome Sequencing Platform"/>
            <consortium name="Broad Institute Microbial Sequencing Center"/>
            <person name="Fischbach M."/>
            <person name="Godfrey P."/>
            <person name="Ward D."/>
            <person name="Young S."/>
            <person name="Zeng Q."/>
            <person name="Koehrsen M."/>
            <person name="Alvarado L."/>
            <person name="Berlin A.M."/>
            <person name="Bochicchio J."/>
            <person name="Borenstein D."/>
            <person name="Chapman S.B."/>
            <person name="Chen Z."/>
            <person name="Engels R."/>
            <person name="Freedman E."/>
            <person name="Gellesch M."/>
            <person name="Goldberg J."/>
            <person name="Griggs A."/>
            <person name="Gujja S."/>
            <person name="Heilman E.R."/>
            <person name="Heiman D.I."/>
            <person name="Hepburn T.A."/>
            <person name="Howarth C."/>
            <person name="Jen D."/>
            <person name="Larson L."/>
            <person name="Lewis B."/>
            <person name="Mehta T."/>
            <person name="Park D."/>
            <person name="Pearson M."/>
            <person name="Richards J."/>
            <person name="Roberts A."/>
            <person name="Saif S."/>
            <person name="Shea T.D."/>
            <person name="Shenoy N."/>
            <person name="Sisk P."/>
            <person name="Stolte C."/>
            <person name="Sykes S.N."/>
            <person name="Thomson T."/>
            <person name="Walk T."/>
            <person name="White J."/>
            <person name="Yandava C."/>
            <person name="Straight P."/>
            <person name="Clardy J."/>
            <person name="Hung D."/>
            <person name="Kolter R."/>
            <person name="Mekalanos J."/>
            <person name="Walker S."/>
            <person name="Walsh C.T."/>
            <person name="Wieland-Brown L.C."/>
            <person name="Haas B."/>
            <person name="Nusbaum C."/>
            <person name="Birren B."/>
        </authorList>
    </citation>
    <scope>NUCLEOTIDE SEQUENCE [LARGE SCALE GENOMIC DNA]</scope>
    <source>
        <strain evidence="5">ATCC 25486 / DSM 40338 / CBS 914.69 / JCM 4507 / NBRC 13074 / NRRL 2958 / 5647</strain>
    </source>
</reference>
<dbReference type="Pfam" id="PF26366">
    <property type="entry name" value="DUF8094"/>
    <property type="match status" value="1"/>
</dbReference>
<accession>D6X865</accession>
<dbReference type="PROSITE" id="PS51257">
    <property type="entry name" value="PROKAR_LIPOPROTEIN"/>
    <property type="match status" value="1"/>
</dbReference>
<feature type="non-terminal residue" evidence="4">
    <location>
        <position position="379"/>
    </location>
</feature>
<dbReference type="eggNOG" id="ENOG5032R7D">
    <property type="taxonomic scope" value="Bacteria"/>
</dbReference>
<proteinExistence type="predicted"/>
<evidence type="ECO:0000313" key="5">
    <source>
        <dbReference type="Proteomes" id="UP000002805"/>
    </source>
</evidence>
<feature type="compositionally biased region" description="Basic residues" evidence="1">
    <location>
        <begin position="369"/>
        <end position="379"/>
    </location>
</feature>
<gene>
    <name evidence="4" type="ORF">SSDG_06971</name>
</gene>
<dbReference type="Proteomes" id="UP000002805">
    <property type="component" value="Chromosome"/>
</dbReference>
<keyword evidence="2" id="KW-0732">Signal</keyword>
<dbReference type="EMBL" id="CM000950">
    <property type="protein sequence ID" value="EFH31721.1"/>
    <property type="molecule type" value="Genomic_DNA"/>
</dbReference>
<reference evidence="5" key="1">
    <citation type="submission" date="2008-02" db="EMBL/GenBank/DDBJ databases">
        <authorList>
            <consortium name="The Broad Institute Genome Sequencing Platform"/>
            <person name="Fischbach M."/>
            <person name="Ward D."/>
            <person name="Young S."/>
            <person name="Jaffe D."/>
            <person name="Gnerre S."/>
            <person name="Berlin A."/>
            <person name="Heiman D."/>
            <person name="Hepburn T."/>
            <person name="Sykes S."/>
            <person name="Alvarado L."/>
            <person name="Kodira C.D."/>
            <person name="Straight P."/>
            <person name="Clardy J."/>
            <person name="Hung D."/>
            <person name="Kolter R."/>
            <person name="Mekalanos J."/>
            <person name="Walker S."/>
            <person name="Walsh C.T."/>
            <person name="Lander E."/>
            <person name="Galagan J."/>
            <person name="Nusbaum C."/>
            <person name="Birren B."/>
        </authorList>
    </citation>
    <scope>NUCLEOTIDE SEQUENCE [LARGE SCALE GENOMIC DNA]</scope>
    <source>
        <strain evidence="5">ATCC 25486 / DSM 40338 / CBS 914.69 / JCM 4507 / NBRC 13074 / NRRL 2958 / 5647</strain>
    </source>
</reference>
<name>D6X865_STRE2</name>
<feature type="region of interest" description="Disordered" evidence="1">
    <location>
        <begin position="210"/>
        <end position="231"/>
    </location>
</feature>
<dbReference type="HOGENOM" id="CLU_067337_0_0_11"/>
<evidence type="ECO:0000256" key="2">
    <source>
        <dbReference type="SAM" id="SignalP"/>
    </source>
</evidence>
<evidence type="ECO:0000313" key="4">
    <source>
        <dbReference type="EMBL" id="EFH31721.1"/>
    </source>
</evidence>
<feature type="chain" id="PRO_5003090658" description="DUF8094 domain-containing protein" evidence="2">
    <location>
        <begin position="24"/>
        <end position="379"/>
    </location>
</feature>
<feature type="region of interest" description="Disordered" evidence="1">
    <location>
        <begin position="323"/>
        <end position="379"/>
    </location>
</feature>
<sequence>MRRLGRAATGLAATAVLSLTASACVTVHGELEVVPSATKDEAAKALSAFTEAYNKADKAYDPALDAAHVTGALGAINQAGLKARQVNFPDGNPNHVPLELTDAKFTIPKKAGWPRWFVADTDSNRDQDDTAADNRWVLVFVRAGADEGWKAAYLTIMLPRQIPAFKTDKDGYAEPVAPDSAALAVAPRNLSEEYASYMQDGKPDHFKPGPHTSAWREERKKTTNVPGLSTQYLDQPLDTGNFGPLGLMTRDGNAFVFFSVRNFERQTAAKGVQLKVVPDVKALLTGTVKDTITKERVSSQAVLVPPGNGAEPGQAVEVVGRLTPSSPARSSPRWRRSASRCPSSPGPPARVRTRRRSAVRHGAPPPPRSRTRAVRAVRT</sequence>
<evidence type="ECO:0000259" key="3">
    <source>
        <dbReference type="Pfam" id="PF26366"/>
    </source>
</evidence>
<organism evidence="4 5">
    <name type="scientific">Streptomyces pristinaespiralis (strain ATCC 25486 / DSM 40338 / CBS 914.69 / JCM 4507 / KCC S-0507 / NBRC 13074 / NRRL 2958 / 5647)</name>
    <dbReference type="NCBI Taxonomy" id="457429"/>
    <lineage>
        <taxon>Bacteria</taxon>
        <taxon>Bacillati</taxon>
        <taxon>Actinomycetota</taxon>
        <taxon>Actinomycetes</taxon>
        <taxon>Kitasatosporales</taxon>
        <taxon>Streptomycetaceae</taxon>
        <taxon>Streptomyces</taxon>
    </lineage>
</organism>
<feature type="signal peptide" evidence="2">
    <location>
        <begin position="1"/>
        <end position="23"/>
    </location>
</feature>
<protein>
    <recommendedName>
        <fullName evidence="3">DUF8094 domain-containing protein</fullName>
    </recommendedName>
</protein>
<dbReference type="InterPro" id="IPR058407">
    <property type="entry name" value="DUF8094"/>
</dbReference>